<name>A0A433NKP6_CHLFR</name>
<dbReference type="Gene3D" id="2.30.30.40">
    <property type="entry name" value="SH3 Domains"/>
    <property type="match status" value="1"/>
</dbReference>
<evidence type="ECO:0000313" key="10">
    <source>
        <dbReference type="Proteomes" id="UP000268857"/>
    </source>
</evidence>
<evidence type="ECO:0000256" key="4">
    <source>
        <dbReference type="ARBA" id="ARBA00022679"/>
    </source>
</evidence>
<dbReference type="SMART" id="SM00073">
    <property type="entry name" value="HPT"/>
    <property type="match status" value="1"/>
</dbReference>
<dbReference type="EC" id="2.7.13.3" evidence="2"/>
<dbReference type="Pfam" id="PF01627">
    <property type="entry name" value="Hpt"/>
    <property type="match status" value="1"/>
</dbReference>
<dbReference type="InterPro" id="IPR036641">
    <property type="entry name" value="HPT_dom_sf"/>
</dbReference>
<comment type="caution">
    <text evidence="9">The sequence shown here is derived from an EMBL/GenBank/DDBJ whole genome shotgun (WGS) entry which is preliminary data.</text>
</comment>
<dbReference type="OrthoDB" id="2079555at2"/>
<feature type="coiled-coil region" evidence="7">
    <location>
        <begin position="323"/>
        <end position="378"/>
    </location>
</feature>
<dbReference type="InterPro" id="IPR036061">
    <property type="entry name" value="CheW-like_dom_sf"/>
</dbReference>
<evidence type="ECO:0000256" key="1">
    <source>
        <dbReference type="ARBA" id="ARBA00000085"/>
    </source>
</evidence>
<dbReference type="PANTHER" id="PTHR43395:SF1">
    <property type="entry name" value="CHEMOTAXIS PROTEIN CHEA"/>
    <property type="match status" value="1"/>
</dbReference>
<protein>
    <recommendedName>
        <fullName evidence="2">histidine kinase</fullName>
        <ecNumber evidence="2">2.7.13.3</ecNumber>
    </recommendedName>
</protein>
<evidence type="ECO:0000256" key="3">
    <source>
        <dbReference type="ARBA" id="ARBA00022553"/>
    </source>
</evidence>
<sequence length="607" mass="68487">MYLINLVQKIQIMLKDREIETQMQFLEAANDSLNTLETVLLEIKPNYQLSIPSIDTALKATHSIKCGAGMIGFNILGNFAQRLENSLEVLKIQSNSLKIDTDLHSILASVVDWLRQIVESLAVGCILDEQWLATFCYPLFEELQKHLSFQSVEKNISALSPSDGLQDMITLLFQTEVEEDLQRLESLLVSGKKSDLKSEGMMIATQLASLGEILQLKAFVQLCKSILQHLETTDSNENIVEITHLALSAWRRSQALIMANQLDSIPTSIDFTKSEVSSQKKSKLISKVPDTQAISLELLQEILISSHQRENQETITKTLANRVENIDDLMKELTIQHDSLEMQIDRLNKLIRNLSLRVKKLEIDNNELRLTYDKFAAKISTLTQIQFQNGNCIYTNNQNTSIDNCPELEITSQTVIETIAKIQEIANDIELSLAETNQVSCLLNKTAQNLQQSIANPPINLSLERVLLVESDQMLLGFSIDAVEEICSLNPEQISLVKGSEVFNWQNSTLQLIRLENYLQFNYLYPIASASETPLQIEAAGVLIVKAGDRSLAVQIDRCWGERKVSIHQVEGNIPYYRNYTILDDGRIVPLLSVSELLQMSENYCKL</sequence>
<evidence type="ECO:0000256" key="2">
    <source>
        <dbReference type="ARBA" id="ARBA00012438"/>
    </source>
</evidence>
<keyword evidence="10" id="KW-1185">Reference proteome</keyword>
<dbReference type="STRING" id="211165.GCA_000317285_04743"/>
<keyword evidence="4" id="KW-0808">Transferase</keyword>
<evidence type="ECO:0000313" key="9">
    <source>
        <dbReference type="EMBL" id="RUR83369.1"/>
    </source>
</evidence>
<dbReference type="PROSITE" id="PS50894">
    <property type="entry name" value="HPT"/>
    <property type="match status" value="1"/>
</dbReference>
<dbReference type="GO" id="GO:0000160">
    <property type="term" value="P:phosphorelay signal transduction system"/>
    <property type="evidence" value="ECO:0007669"/>
    <property type="project" value="InterPro"/>
</dbReference>
<comment type="catalytic activity">
    <reaction evidence="1">
        <text>ATP + protein L-histidine = ADP + protein N-phospho-L-histidine.</text>
        <dbReference type="EC" id="2.7.13.3"/>
    </reaction>
</comment>
<proteinExistence type="predicted"/>
<dbReference type="InterPro" id="IPR051315">
    <property type="entry name" value="Bact_Chemotaxis_CheA"/>
</dbReference>
<dbReference type="Pfam" id="PF01584">
    <property type="entry name" value="CheW"/>
    <property type="match status" value="1"/>
</dbReference>
<evidence type="ECO:0000256" key="6">
    <source>
        <dbReference type="PROSITE-ProRule" id="PRU00110"/>
    </source>
</evidence>
<dbReference type="InterPro" id="IPR002545">
    <property type="entry name" value="CheW-lke_dom"/>
</dbReference>
<feature type="domain" description="HPt" evidence="8">
    <location>
        <begin position="14"/>
        <end position="121"/>
    </location>
</feature>
<gene>
    <name evidence="9" type="ORF">PCC6912_22020</name>
</gene>
<keyword evidence="5" id="KW-0418">Kinase</keyword>
<dbReference type="SUPFAM" id="SSF50341">
    <property type="entry name" value="CheW-like"/>
    <property type="match status" value="1"/>
</dbReference>
<organism evidence="9 10">
    <name type="scientific">Chlorogloeopsis fritschii PCC 6912</name>
    <dbReference type="NCBI Taxonomy" id="211165"/>
    <lineage>
        <taxon>Bacteria</taxon>
        <taxon>Bacillati</taxon>
        <taxon>Cyanobacteriota</taxon>
        <taxon>Cyanophyceae</taxon>
        <taxon>Nostocales</taxon>
        <taxon>Chlorogloeopsidaceae</taxon>
        <taxon>Chlorogloeopsis</taxon>
    </lineage>
</organism>
<dbReference type="PANTHER" id="PTHR43395">
    <property type="entry name" value="SENSOR HISTIDINE KINASE CHEA"/>
    <property type="match status" value="1"/>
</dbReference>
<keyword evidence="7" id="KW-0175">Coiled coil</keyword>
<keyword evidence="3 6" id="KW-0597">Phosphoprotein</keyword>
<dbReference type="EMBL" id="RSCJ01000007">
    <property type="protein sequence ID" value="RUR83369.1"/>
    <property type="molecule type" value="Genomic_DNA"/>
</dbReference>
<dbReference type="GO" id="GO:0004673">
    <property type="term" value="F:protein histidine kinase activity"/>
    <property type="evidence" value="ECO:0007669"/>
    <property type="project" value="UniProtKB-EC"/>
</dbReference>
<dbReference type="SUPFAM" id="SSF47226">
    <property type="entry name" value="Histidine-containing phosphotransfer domain, HPT domain"/>
    <property type="match status" value="1"/>
</dbReference>
<dbReference type="SMART" id="SM00260">
    <property type="entry name" value="CheW"/>
    <property type="match status" value="1"/>
</dbReference>
<dbReference type="GO" id="GO:0006935">
    <property type="term" value="P:chemotaxis"/>
    <property type="evidence" value="ECO:0007669"/>
    <property type="project" value="InterPro"/>
</dbReference>
<dbReference type="AlphaFoldDB" id="A0A433NKP6"/>
<dbReference type="CDD" id="cd00088">
    <property type="entry name" value="HPT"/>
    <property type="match status" value="1"/>
</dbReference>
<reference evidence="9 10" key="1">
    <citation type="journal article" date="2019" name="Genome Biol. Evol.">
        <title>Day and night: Metabolic profiles and evolutionary relationships of six axenic non-marine cyanobacteria.</title>
        <authorList>
            <person name="Will S.E."/>
            <person name="Henke P."/>
            <person name="Boedeker C."/>
            <person name="Huang S."/>
            <person name="Brinkmann H."/>
            <person name="Rohde M."/>
            <person name="Jarek M."/>
            <person name="Friedl T."/>
            <person name="Seufert S."/>
            <person name="Schumacher M."/>
            <person name="Overmann J."/>
            <person name="Neumann-Schaal M."/>
            <person name="Petersen J."/>
        </authorList>
    </citation>
    <scope>NUCLEOTIDE SEQUENCE [LARGE SCALE GENOMIC DNA]</scope>
    <source>
        <strain evidence="9 10">PCC 6912</strain>
    </source>
</reference>
<evidence type="ECO:0000259" key="8">
    <source>
        <dbReference type="PROSITE" id="PS50894"/>
    </source>
</evidence>
<dbReference type="InterPro" id="IPR008207">
    <property type="entry name" value="Sig_transdc_His_kin_Hpt_dom"/>
</dbReference>
<accession>A0A433NKP6</accession>
<feature type="modified residue" description="Phosphohistidine" evidence="6">
    <location>
        <position position="62"/>
    </location>
</feature>
<evidence type="ECO:0000256" key="7">
    <source>
        <dbReference type="SAM" id="Coils"/>
    </source>
</evidence>
<dbReference type="Gene3D" id="1.20.120.160">
    <property type="entry name" value="HPT domain"/>
    <property type="match status" value="1"/>
</dbReference>
<evidence type="ECO:0000256" key="5">
    <source>
        <dbReference type="ARBA" id="ARBA00022777"/>
    </source>
</evidence>
<dbReference type="Proteomes" id="UP000268857">
    <property type="component" value="Unassembled WGS sequence"/>
</dbReference>